<dbReference type="Gene3D" id="3.40.50.10690">
    <property type="entry name" value="putative lor/sdh protein like domains"/>
    <property type="match status" value="1"/>
</dbReference>
<evidence type="ECO:0000256" key="1">
    <source>
        <dbReference type="ARBA" id="ARBA00001911"/>
    </source>
</evidence>
<evidence type="ECO:0000256" key="4">
    <source>
        <dbReference type="ARBA" id="ARBA00023239"/>
    </source>
</evidence>
<feature type="domain" description="LOR/SDH bifunctional enzyme conserved" evidence="6">
    <location>
        <begin position="286"/>
        <end position="386"/>
    </location>
</feature>
<evidence type="ECO:0000259" key="7">
    <source>
        <dbReference type="Pfam" id="PF21570"/>
    </source>
</evidence>
<evidence type="ECO:0000256" key="2">
    <source>
        <dbReference type="ARBA" id="ARBA00022741"/>
    </source>
</evidence>
<dbReference type="Pfam" id="PF04455">
    <property type="entry name" value="Saccharop_dh_N"/>
    <property type="match status" value="1"/>
</dbReference>
<dbReference type="RefSeq" id="WP_085727097.1">
    <property type="nucleotide sequence ID" value="NZ_NBYN01000010.1"/>
</dbReference>
<keyword evidence="4" id="KW-0456">Lyase</keyword>
<keyword evidence="2" id="KW-0547">Nucleotide-binding</keyword>
<keyword evidence="3" id="KW-0520">NAD</keyword>
<dbReference type="CDD" id="cd12144">
    <property type="entry name" value="SDH_N_domain"/>
    <property type="match status" value="1"/>
</dbReference>
<dbReference type="InterPro" id="IPR005239">
    <property type="entry name" value="ArgZ/ArgE-like"/>
</dbReference>
<dbReference type="InterPro" id="IPR048963">
    <property type="entry name" value="ArgZ/ArgE-like_C_2nd"/>
</dbReference>
<dbReference type="InterPro" id="IPR007545">
    <property type="entry name" value="LOR/SDH_bifunc_enz_cons_dom"/>
</dbReference>
<dbReference type="AlphaFoldDB" id="A0A1X4GBH2"/>
<evidence type="ECO:0000259" key="8">
    <source>
        <dbReference type="Pfam" id="PF21571"/>
    </source>
</evidence>
<dbReference type="EMBL" id="NBYN01000010">
    <property type="protein sequence ID" value="OSO94473.1"/>
    <property type="molecule type" value="Genomic_DNA"/>
</dbReference>
<dbReference type="GO" id="GO:0019546">
    <property type="term" value="P:L-arginine deiminase pathway"/>
    <property type="evidence" value="ECO:0007669"/>
    <property type="project" value="TreeGrafter"/>
</dbReference>
<feature type="domain" description="Arginine dihydrolase ArgZ/ArgE-like C-terminal first subdomain" evidence="8">
    <location>
        <begin position="387"/>
        <end position="474"/>
    </location>
</feature>
<dbReference type="EC" id="4.3.1.12" evidence="5"/>
<dbReference type="GO" id="GO:0008473">
    <property type="term" value="F:ornithine cyclodeaminase activity"/>
    <property type="evidence" value="ECO:0007669"/>
    <property type="project" value="UniProtKB-EC"/>
</dbReference>
<protein>
    <recommendedName>
        <fullName evidence="5">ornithine cyclodeaminase</fullName>
        <ecNumber evidence="5">4.3.1.12</ecNumber>
    </recommendedName>
</protein>
<dbReference type="Gene3D" id="3.30.70.2690">
    <property type="entry name" value="LOR/SDH bifunctional enzyme, conserved domain"/>
    <property type="match status" value="1"/>
</dbReference>
<dbReference type="PANTHER" id="PTHR47271">
    <property type="entry name" value="ARGININE DEIMINASE"/>
    <property type="match status" value="1"/>
</dbReference>
<dbReference type="Pfam" id="PF19420">
    <property type="entry name" value="DDAH_eukar"/>
    <property type="match status" value="1"/>
</dbReference>
<evidence type="ECO:0000259" key="6">
    <source>
        <dbReference type="Pfam" id="PF04455"/>
    </source>
</evidence>
<dbReference type="Pfam" id="PF21570">
    <property type="entry name" value="ArgZ-like_C_2nd"/>
    <property type="match status" value="1"/>
</dbReference>
<comment type="caution">
    <text evidence="9">The sequence shown here is derived from an EMBL/GenBank/DDBJ whole genome shotgun (WGS) entry which is preliminary data.</text>
</comment>
<evidence type="ECO:0000313" key="10">
    <source>
        <dbReference type="Proteomes" id="UP000192997"/>
    </source>
</evidence>
<dbReference type="InterPro" id="IPR043009">
    <property type="entry name" value="LOR/SDH_bifunc_enz_cons_dom_sf"/>
</dbReference>
<dbReference type="Gene3D" id="3.75.10.10">
    <property type="entry name" value="L-arginine/glycine Amidinotransferase, Chain A"/>
    <property type="match status" value="1"/>
</dbReference>
<evidence type="ECO:0000256" key="5">
    <source>
        <dbReference type="ARBA" id="ARBA00066346"/>
    </source>
</evidence>
<accession>A0A1X4GBH2</accession>
<name>A0A1X4GBH2_9CYAN</name>
<dbReference type="Proteomes" id="UP000192997">
    <property type="component" value="Unassembled WGS sequence"/>
</dbReference>
<gene>
    <name evidence="9" type="ORF">B7O87_02695</name>
</gene>
<reference evidence="10" key="1">
    <citation type="submission" date="2017-04" db="EMBL/GenBank/DDBJ databases">
        <authorList>
            <person name="Abreu V.A."/>
            <person name="Popin R.V."/>
            <person name="Rigonato J."/>
            <person name="Andreote A.P."/>
            <person name="Schaker P.C."/>
            <person name="Hoff-Risseti C."/>
            <person name="Alvarenga D.O."/>
            <person name="Varani A.M."/>
            <person name="Fiore M.F."/>
        </authorList>
    </citation>
    <scope>NUCLEOTIDE SEQUENCE [LARGE SCALE GENOMIC DNA]</scope>
    <source>
        <strain evidence="10">CENA303</strain>
    </source>
</reference>
<dbReference type="SUPFAM" id="SSF55909">
    <property type="entry name" value="Pentein"/>
    <property type="match status" value="1"/>
</dbReference>
<dbReference type="GO" id="GO:0000166">
    <property type="term" value="F:nucleotide binding"/>
    <property type="evidence" value="ECO:0007669"/>
    <property type="project" value="UniProtKB-KW"/>
</dbReference>
<organism evidence="9 10">
    <name type="scientific">Cylindrospermopsis raciborskii CENA303</name>
    <dbReference type="NCBI Taxonomy" id="1170769"/>
    <lineage>
        <taxon>Bacteria</taxon>
        <taxon>Bacillati</taxon>
        <taxon>Cyanobacteriota</taxon>
        <taxon>Cyanophyceae</taxon>
        <taxon>Nostocales</taxon>
        <taxon>Aphanizomenonaceae</taxon>
        <taxon>Cylindrospermopsis</taxon>
    </lineage>
</organism>
<evidence type="ECO:0000313" key="9">
    <source>
        <dbReference type="EMBL" id="OSO94473.1"/>
    </source>
</evidence>
<dbReference type="InterPro" id="IPR048964">
    <property type="entry name" value="ArgZ/ArgE-like_C_1st"/>
</dbReference>
<sequence length="703" mass="77862">MVSPIRFLMCAPDHYEVDYVINPWMEGNIHKSSRDHAADQWNKLYKVIKDHAIVDLVTPEKGWPDMVFTANAGLVLGQNVVLSRFLHKERQGEEPYFQEWFENNGYNVQVLPKDLPFEGAGDALLDREGRWLWAGYGFRSELDSHPYLAKWLDIEVISLRLIDDRFYHLDTCFCPLTNGYLLYYPGAFDSYSNRVIEMRVALEKRIAIEEKDAVNFACNAVNIDNIVIMNKASDELKSKLAQVGFQVIETPLTEFLKAGGASKCLTLRVTEPIKEEVHATTQVESRIIRLEGHLLDAGLINRALDLIVDMGGSFQVLKFNLGEQRQSTSAAEVKVSAPSHDVMEGIFSNLIDLGAVDLPQDEKDARLEPVLQAGVAPDDFYVSTIYPTEVRINGVWFKVESQRMDGAIAISHTPNGIVAKCKILRDLEIGEQVVVDVQGIRSIRKTESREQRNAQEFSFMSSGVSSERRVELVVEQVAWELRKIRDAGGKVVVTAGPVVIHTGGGEHLARLIREGYIQGLLGGNAIAVHDIEQNMMGTSLGVDMKRGIAVRGGHRHHLKVINAIRRFGSIARAVDAGVITGGVMYECVKNDIPFILAGSIRDDGPLPDTQMNLILAQQEYTKVIQGAEMILMLSSMLHSIGVGNMTPAGVRMVCVDINPAVVTKLSDRGSVESIGVVTDVGLFLSLLVQQLDKLTSPYVSNVG</sequence>
<proteinExistence type="predicted"/>
<feature type="domain" description="Arginine dihydrolase ArgZ/ArgE-like C-terminal second subdomain" evidence="7">
    <location>
        <begin position="475"/>
        <end position="687"/>
    </location>
</feature>
<dbReference type="PANTHER" id="PTHR47271:SF2">
    <property type="entry name" value="ARGININE DEIMINASE"/>
    <property type="match status" value="1"/>
</dbReference>
<dbReference type="NCBIfam" id="TIGR00300">
    <property type="entry name" value="TIGR00300 family protein"/>
    <property type="match status" value="1"/>
</dbReference>
<dbReference type="GO" id="GO:0016990">
    <property type="term" value="F:arginine deiminase activity"/>
    <property type="evidence" value="ECO:0007669"/>
    <property type="project" value="TreeGrafter"/>
</dbReference>
<comment type="cofactor">
    <cofactor evidence="1">
        <name>NAD(+)</name>
        <dbReference type="ChEBI" id="CHEBI:57540"/>
    </cofactor>
</comment>
<dbReference type="Pfam" id="PF21571">
    <property type="entry name" value="ArgZ-like_C_1st"/>
    <property type="match status" value="1"/>
</dbReference>
<evidence type="ECO:0000256" key="3">
    <source>
        <dbReference type="ARBA" id="ARBA00023027"/>
    </source>
</evidence>